<sequence>MPLFENGLKGVAPFLFSSYGYESCVEGAGKKEKSLQCQTPHPLSQAFDTWTSIKTDGMQGSTERSGCRRRDVLLLVVFIDFDFHSAGEEVNLSVHVLVLAIHLFVSSSTPSSTLGFNFGIHFIVNFSPDLFFDFIDSDFGLCPSGFGFHATVRLFFESDLCDLELFSQTSDFCQCSFQILHDA</sequence>
<evidence type="ECO:0000313" key="2">
    <source>
        <dbReference type="Proteomes" id="UP000073492"/>
    </source>
</evidence>
<organism evidence="1 2">
    <name type="scientific">Pseudocercospora musae</name>
    <dbReference type="NCBI Taxonomy" id="113226"/>
    <lineage>
        <taxon>Eukaryota</taxon>
        <taxon>Fungi</taxon>
        <taxon>Dikarya</taxon>
        <taxon>Ascomycota</taxon>
        <taxon>Pezizomycotina</taxon>
        <taxon>Dothideomycetes</taxon>
        <taxon>Dothideomycetidae</taxon>
        <taxon>Mycosphaerellales</taxon>
        <taxon>Mycosphaerellaceae</taxon>
        <taxon>Pseudocercospora</taxon>
    </lineage>
</organism>
<evidence type="ECO:0000313" key="1">
    <source>
        <dbReference type="EMBL" id="KXT18352.1"/>
    </source>
</evidence>
<name>A0A139IUQ1_9PEZI</name>
<accession>A0A139IUQ1</accession>
<dbReference type="OrthoDB" id="123929at2759"/>
<dbReference type="EMBL" id="LFZO01000008">
    <property type="protein sequence ID" value="KXT18352.1"/>
    <property type="molecule type" value="Genomic_DNA"/>
</dbReference>
<keyword evidence="2" id="KW-1185">Reference proteome</keyword>
<protein>
    <submittedName>
        <fullName evidence="1">Uncharacterized protein</fullName>
    </submittedName>
</protein>
<comment type="caution">
    <text evidence="1">The sequence shown here is derived from an EMBL/GenBank/DDBJ whole genome shotgun (WGS) entry which is preliminary data.</text>
</comment>
<dbReference type="Proteomes" id="UP000073492">
    <property type="component" value="Unassembled WGS sequence"/>
</dbReference>
<gene>
    <name evidence="1" type="ORF">AC579_962</name>
</gene>
<dbReference type="AlphaFoldDB" id="A0A139IUQ1"/>
<proteinExistence type="predicted"/>
<reference evidence="1 2" key="1">
    <citation type="submission" date="2015-07" db="EMBL/GenBank/DDBJ databases">
        <title>Comparative genomics of the Sigatoka disease complex on banana suggests a link between parallel evolutionary changes in Pseudocercospora fijiensis and Pseudocercospora eumusae and increased virulence on the banana host.</title>
        <authorList>
            <person name="Chang T.-C."/>
            <person name="Salvucci A."/>
            <person name="Crous P.W."/>
            <person name="Stergiopoulos I."/>
        </authorList>
    </citation>
    <scope>NUCLEOTIDE SEQUENCE [LARGE SCALE GENOMIC DNA]</scope>
    <source>
        <strain evidence="1 2">CBS 116634</strain>
    </source>
</reference>